<feature type="transmembrane region" description="Helical" evidence="1">
    <location>
        <begin position="112"/>
        <end position="130"/>
    </location>
</feature>
<keyword evidence="1" id="KW-0472">Membrane</keyword>
<name>A0A7I0IML2_9LEPT</name>
<sequence>MNHTRYALLFGITIYALLLFGFSGVPDADIFYHFAIAKLYLKEGFVSKLPWPELAIQFQEFTDFHFLFHILQIPFVLLPFEETISIKLFILVSISTLLYTIQRYLLSKSPNISPYFLVTFFILGSILFTGRMLFGRGNLLFFCLYFLCLHLWNPKNVYKILVISFVSVWTYSGFPYLLLTAIFISLLDSKKENLKILSYVTTGMILGMIFHPSFPYQFKGYFIELVLQTIPPKGIEPIAEWLPPTKEILILGFITTFPLLLLCFRNGIHSKFEPTSIVFLFLGITNLIFASASLRVFEISWLMFFVFIFLNLKINIRYQLFISLLVFVIQIPIAYDKMGQQFKSSETKYGQIVTDWVRFNIPKGEKIFLSWADYPYFTFKIPDYHFLFGLNPLYAWSYDQKSYFTQKAFFEGNLQGFQFIPKAMDYNTIVINKHYYGYTAKTFKDLSIDYILAFENEKYSIFVRTNPNKNNKKDAIINPK</sequence>
<reference evidence="2 3" key="1">
    <citation type="journal article" date="2019" name="PLoS Negl. Trop. Dis.">
        <title>Revisiting the worldwide diversity of Leptospira species in the environment.</title>
        <authorList>
            <person name="Vincent A.T."/>
            <person name="Schiettekatte O."/>
            <person name="Bourhy P."/>
            <person name="Veyrier F.J."/>
            <person name="Picardeau M."/>
        </authorList>
    </citation>
    <scope>NUCLEOTIDE SEQUENCE [LARGE SCALE GENOMIC DNA]</scope>
    <source>
        <strain evidence="2 3">201800273</strain>
    </source>
</reference>
<gene>
    <name evidence="2" type="ORF">EHQ43_10450</name>
</gene>
<feature type="transmembrane region" description="Helical" evidence="1">
    <location>
        <begin position="277"/>
        <end position="310"/>
    </location>
</feature>
<feature type="transmembrane region" description="Helical" evidence="1">
    <location>
        <begin position="88"/>
        <end position="106"/>
    </location>
</feature>
<evidence type="ECO:0000256" key="1">
    <source>
        <dbReference type="SAM" id="Phobius"/>
    </source>
</evidence>
<organism evidence="2 3">
    <name type="scientific">Leptospira bouyouniensis</name>
    <dbReference type="NCBI Taxonomy" id="2484911"/>
    <lineage>
        <taxon>Bacteria</taxon>
        <taxon>Pseudomonadati</taxon>
        <taxon>Spirochaetota</taxon>
        <taxon>Spirochaetia</taxon>
        <taxon>Leptospirales</taxon>
        <taxon>Leptospiraceae</taxon>
        <taxon>Leptospira</taxon>
    </lineage>
</organism>
<dbReference type="Proteomes" id="UP000297641">
    <property type="component" value="Unassembled WGS sequence"/>
</dbReference>
<evidence type="ECO:0000313" key="3">
    <source>
        <dbReference type="Proteomes" id="UP000297641"/>
    </source>
</evidence>
<comment type="caution">
    <text evidence="2">The sequence shown here is derived from an EMBL/GenBank/DDBJ whole genome shotgun (WGS) entry which is preliminary data.</text>
</comment>
<dbReference type="AlphaFoldDB" id="A0A7I0IML2"/>
<keyword evidence="1" id="KW-1133">Transmembrane helix</keyword>
<feature type="transmembrane region" description="Helical" evidence="1">
    <location>
        <begin position="196"/>
        <end position="214"/>
    </location>
</feature>
<protein>
    <recommendedName>
        <fullName evidence="4">Dolichyl-phosphate-mannose--protein mannosyltransferase</fullName>
    </recommendedName>
</protein>
<feature type="transmembrane region" description="Helical" evidence="1">
    <location>
        <begin position="248"/>
        <end position="265"/>
    </location>
</feature>
<feature type="transmembrane region" description="Helical" evidence="1">
    <location>
        <begin position="160"/>
        <end position="184"/>
    </location>
</feature>
<proteinExistence type="predicted"/>
<dbReference type="RefSeq" id="WP_135771176.1">
    <property type="nucleotide sequence ID" value="NZ_RQFT01000010.1"/>
</dbReference>
<evidence type="ECO:0000313" key="2">
    <source>
        <dbReference type="EMBL" id="TGL04710.1"/>
    </source>
</evidence>
<keyword evidence="1" id="KW-0812">Transmembrane</keyword>
<dbReference type="EMBL" id="RQFT01000010">
    <property type="protein sequence ID" value="TGL04710.1"/>
    <property type="molecule type" value="Genomic_DNA"/>
</dbReference>
<feature type="transmembrane region" description="Helical" evidence="1">
    <location>
        <begin position="7"/>
        <end position="25"/>
    </location>
</feature>
<accession>A0A7I0IML2</accession>
<feature type="transmembrane region" description="Helical" evidence="1">
    <location>
        <begin position="316"/>
        <end position="335"/>
    </location>
</feature>
<evidence type="ECO:0008006" key="4">
    <source>
        <dbReference type="Google" id="ProtNLM"/>
    </source>
</evidence>